<dbReference type="OrthoDB" id="1489106at2"/>
<dbReference type="PANTHER" id="PTHR43762:SF1">
    <property type="entry name" value="D-ARABINONO-1,4-LACTONE OXIDASE"/>
    <property type="match status" value="1"/>
</dbReference>
<name>A0A1I3D378_9BURK</name>
<keyword evidence="1" id="KW-0285">Flavoprotein</keyword>
<evidence type="ECO:0000256" key="2">
    <source>
        <dbReference type="ARBA" id="ARBA00022827"/>
    </source>
</evidence>
<proteinExistence type="predicted"/>
<organism evidence="4 5">
    <name type="scientific">Paraburkholderia megapolitana</name>
    <dbReference type="NCBI Taxonomy" id="420953"/>
    <lineage>
        <taxon>Bacteria</taxon>
        <taxon>Pseudomonadati</taxon>
        <taxon>Pseudomonadota</taxon>
        <taxon>Betaproteobacteria</taxon>
        <taxon>Burkholderiales</taxon>
        <taxon>Burkholderiaceae</taxon>
        <taxon>Paraburkholderia</taxon>
    </lineage>
</organism>
<dbReference type="AlphaFoldDB" id="A0A1I3D378"/>
<dbReference type="EMBL" id="FOQU01000001">
    <property type="protein sequence ID" value="SFH81234.1"/>
    <property type="molecule type" value="Genomic_DNA"/>
</dbReference>
<dbReference type="InterPro" id="IPR006094">
    <property type="entry name" value="Oxid_FAD_bind_N"/>
</dbReference>
<dbReference type="Gene3D" id="3.40.462.10">
    <property type="entry name" value="FAD-linked oxidases, C-terminal domain"/>
    <property type="match status" value="1"/>
</dbReference>
<dbReference type="SUPFAM" id="SSF56176">
    <property type="entry name" value="FAD-binding/transporter-associated domain-like"/>
    <property type="match status" value="1"/>
</dbReference>
<dbReference type="Pfam" id="PF09129">
    <property type="entry name" value="Chol_subst-bind"/>
    <property type="match status" value="1"/>
</dbReference>
<evidence type="ECO:0000313" key="4">
    <source>
        <dbReference type="EMBL" id="SFH81234.1"/>
    </source>
</evidence>
<dbReference type="InterPro" id="IPR015213">
    <property type="entry name" value="Cholesterol_OX_subst-bd"/>
</dbReference>
<dbReference type="Gene3D" id="3.30.465.10">
    <property type="match status" value="1"/>
</dbReference>
<dbReference type="PANTHER" id="PTHR43762">
    <property type="entry name" value="L-GULONOLACTONE OXIDASE"/>
    <property type="match status" value="1"/>
</dbReference>
<dbReference type="InterPro" id="IPR006311">
    <property type="entry name" value="TAT_signal"/>
</dbReference>
<accession>A0A1I3D378</accession>
<dbReference type="InterPro" id="IPR016167">
    <property type="entry name" value="FAD-bd_PCMH_sub1"/>
</dbReference>
<evidence type="ECO:0000313" key="5">
    <source>
        <dbReference type="Proteomes" id="UP000199548"/>
    </source>
</evidence>
<dbReference type="InterPro" id="IPR016170">
    <property type="entry name" value="Cytok_DH_C_sf"/>
</dbReference>
<dbReference type="RefSeq" id="WP_091006237.1">
    <property type="nucleotide sequence ID" value="NZ_CP041743.1"/>
</dbReference>
<evidence type="ECO:0000256" key="1">
    <source>
        <dbReference type="ARBA" id="ARBA00022630"/>
    </source>
</evidence>
<sequence length="583" mass="63110">MSDLIQEESDPSRRAFLSNMAKLAAAGVVAGWTPIYQIAANAQSAPATPPNFPANIPLSQQAFQNWSGEIVVSNVWTAAPTSPADVVTIVNWASANGYRVRPRGHMHNWSPLTIDPTSTGAQIVLLDTTASLTAVTVDTTTTPARVTAQTGVSLESLLATLEQYNLGVTAAPAPGDITLGGALAIDAHGTAVPATGESQLPGNTYGSLSNLVQSLTAVVYDAGQKQYVLRTFQRTDPDIGAFLTHVGRAFIVEATLEVGPNQRLRCQSFTNIPSTELFATAGSTGRTVESFLNQTGRMEAIWFPFTTNPWLKVWTVAPTQPSSSRAVTGPYNYPFSDSIPQSLSDLVSKIVIGGEQYLTPLFGQTQLGITTAGLALTGSGDIWGWSRTVLEYIRPTTLRVTANGYTVLTSRSNVQRAINEFVQFYQNRISAYQALNEYPMNGPVEIRVTGLDQPADAGAGAVVPTISALKPRPDHPEWDTAVWFDILTLPGTPLADQFYREIEQWMLSNYTGSYATVRPEWSKGWAYTNSAAWQDSTMLGTTIPNLYRDGQPATSNWDTAHNTLNQYDPQRIFASPLLDQLLP</sequence>
<keyword evidence="2" id="KW-0274">FAD</keyword>
<dbReference type="Pfam" id="PF01565">
    <property type="entry name" value="FAD_binding_4"/>
    <property type="match status" value="1"/>
</dbReference>
<feature type="domain" description="FAD-binding PCMH-type" evidence="3">
    <location>
        <begin position="69"/>
        <end position="261"/>
    </location>
</feature>
<dbReference type="Proteomes" id="UP000199548">
    <property type="component" value="Unassembled WGS sequence"/>
</dbReference>
<reference evidence="4 5" key="1">
    <citation type="submission" date="2016-10" db="EMBL/GenBank/DDBJ databases">
        <authorList>
            <person name="de Groot N.N."/>
        </authorList>
    </citation>
    <scope>NUCLEOTIDE SEQUENCE [LARGE SCALE GENOMIC DNA]</scope>
    <source>
        <strain evidence="4 5">LMG 23650</strain>
    </source>
</reference>
<dbReference type="GO" id="GO:0016899">
    <property type="term" value="F:oxidoreductase activity, acting on the CH-OH group of donors, oxygen as acceptor"/>
    <property type="evidence" value="ECO:0007669"/>
    <property type="project" value="InterPro"/>
</dbReference>
<dbReference type="Gene3D" id="1.10.45.10">
    <property type="entry name" value="Vanillyl-alcohol Oxidase, Chain A, domain 4"/>
    <property type="match status" value="1"/>
</dbReference>
<dbReference type="Gene3D" id="3.30.43.10">
    <property type="entry name" value="Uridine Diphospho-n-acetylenolpyruvylglucosamine Reductase, domain 2"/>
    <property type="match status" value="1"/>
</dbReference>
<dbReference type="GO" id="GO:0071949">
    <property type="term" value="F:FAD binding"/>
    <property type="evidence" value="ECO:0007669"/>
    <property type="project" value="InterPro"/>
</dbReference>
<dbReference type="InterPro" id="IPR010031">
    <property type="entry name" value="FAD_lactone_oxidase-like"/>
</dbReference>
<gene>
    <name evidence="4" type="ORF">SAMN05192543_10189</name>
</gene>
<dbReference type="PROSITE" id="PS51387">
    <property type="entry name" value="FAD_PCMH"/>
    <property type="match status" value="1"/>
</dbReference>
<dbReference type="InterPro" id="IPR036318">
    <property type="entry name" value="FAD-bd_PCMH-like_sf"/>
</dbReference>
<dbReference type="STRING" id="420953.SAMN05192543_10189"/>
<dbReference type="SUPFAM" id="SSF55103">
    <property type="entry name" value="FAD-linked oxidases, C-terminal domain"/>
    <property type="match status" value="1"/>
</dbReference>
<dbReference type="InterPro" id="IPR016166">
    <property type="entry name" value="FAD-bd_PCMH"/>
</dbReference>
<dbReference type="PROSITE" id="PS51318">
    <property type="entry name" value="TAT"/>
    <property type="match status" value="1"/>
</dbReference>
<protein>
    <submittedName>
        <fullName evidence="4">FAD binding domain-containing protein</fullName>
    </submittedName>
</protein>
<dbReference type="InterPro" id="IPR016164">
    <property type="entry name" value="FAD-linked_Oxase-like_C"/>
</dbReference>
<keyword evidence="5" id="KW-1185">Reference proteome</keyword>
<dbReference type="InterPro" id="IPR016169">
    <property type="entry name" value="FAD-bd_PCMH_sub2"/>
</dbReference>
<evidence type="ECO:0000259" key="3">
    <source>
        <dbReference type="PROSITE" id="PS51387"/>
    </source>
</evidence>
<dbReference type="InterPro" id="IPR016171">
    <property type="entry name" value="Vanillyl_alc_oxidase_C-sub2"/>
</dbReference>